<keyword evidence="4 7" id="KW-1133">Transmembrane helix</keyword>
<keyword evidence="3 7" id="KW-0812">Transmembrane</keyword>
<feature type="domain" description="Major facilitator superfamily (MFS) profile" evidence="8">
    <location>
        <begin position="143"/>
        <end position="598"/>
    </location>
</feature>
<feature type="transmembrane region" description="Helical" evidence="7">
    <location>
        <begin position="552"/>
        <end position="570"/>
    </location>
</feature>
<dbReference type="InterPro" id="IPR011701">
    <property type="entry name" value="MFS"/>
</dbReference>
<feature type="transmembrane region" description="Helical" evidence="7">
    <location>
        <begin position="484"/>
        <end position="504"/>
    </location>
</feature>
<feature type="transmembrane region" description="Helical" evidence="7">
    <location>
        <begin position="142"/>
        <end position="162"/>
    </location>
</feature>
<organism evidence="9 10">
    <name type="scientific">Stereocaulon virgatum</name>
    <dbReference type="NCBI Taxonomy" id="373712"/>
    <lineage>
        <taxon>Eukaryota</taxon>
        <taxon>Fungi</taxon>
        <taxon>Dikarya</taxon>
        <taxon>Ascomycota</taxon>
        <taxon>Pezizomycotina</taxon>
        <taxon>Lecanoromycetes</taxon>
        <taxon>OSLEUM clade</taxon>
        <taxon>Lecanoromycetidae</taxon>
        <taxon>Lecanorales</taxon>
        <taxon>Lecanorineae</taxon>
        <taxon>Stereocaulaceae</taxon>
        <taxon>Stereocaulon</taxon>
    </lineage>
</organism>
<evidence type="ECO:0000256" key="3">
    <source>
        <dbReference type="ARBA" id="ARBA00022692"/>
    </source>
</evidence>
<keyword evidence="2" id="KW-0813">Transport</keyword>
<dbReference type="Proteomes" id="UP001590950">
    <property type="component" value="Unassembled WGS sequence"/>
</dbReference>
<evidence type="ECO:0000256" key="5">
    <source>
        <dbReference type="ARBA" id="ARBA00023136"/>
    </source>
</evidence>
<evidence type="ECO:0000256" key="6">
    <source>
        <dbReference type="SAM" id="MobiDB-lite"/>
    </source>
</evidence>
<feature type="transmembrane region" description="Helical" evidence="7">
    <location>
        <begin position="516"/>
        <end position="540"/>
    </location>
</feature>
<dbReference type="Gene3D" id="1.20.1720.10">
    <property type="entry name" value="Multidrug resistance protein D"/>
    <property type="match status" value="1"/>
</dbReference>
<feature type="transmembrane region" description="Helical" evidence="7">
    <location>
        <begin position="267"/>
        <end position="291"/>
    </location>
</feature>
<evidence type="ECO:0000256" key="7">
    <source>
        <dbReference type="SAM" id="Phobius"/>
    </source>
</evidence>
<evidence type="ECO:0000313" key="10">
    <source>
        <dbReference type="Proteomes" id="UP001590950"/>
    </source>
</evidence>
<accession>A0ABR3ZUZ4</accession>
<comment type="subcellular location">
    <subcellularLocation>
        <location evidence="1">Membrane</location>
        <topology evidence="1">Multi-pass membrane protein</topology>
    </subcellularLocation>
</comment>
<protein>
    <recommendedName>
        <fullName evidence="8">Major facilitator superfamily (MFS) profile domain-containing protein</fullName>
    </recommendedName>
</protein>
<dbReference type="EMBL" id="JBEFKJ010000072">
    <property type="protein sequence ID" value="KAL2036526.1"/>
    <property type="molecule type" value="Genomic_DNA"/>
</dbReference>
<keyword evidence="5 7" id="KW-0472">Membrane</keyword>
<evidence type="ECO:0000259" key="8">
    <source>
        <dbReference type="PROSITE" id="PS50850"/>
    </source>
</evidence>
<name>A0ABR3ZUZ4_9LECA</name>
<feature type="transmembrane region" description="Helical" evidence="7">
    <location>
        <begin position="178"/>
        <end position="197"/>
    </location>
</feature>
<keyword evidence="10" id="KW-1185">Reference proteome</keyword>
<evidence type="ECO:0000256" key="1">
    <source>
        <dbReference type="ARBA" id="ARBA00004141"/>
    </source>
</evidence>
<feature type="transmembrane region" description="Helical" evidence="7">
    <location>
        <begin position="209"/>
        <end position="226"/>
    </location>
</feature>
<dbReference type="SUPFAM" id="SSF103473">
    <property type="entry name" value="MFS general substrate transporter"/>
    <property type="match status" value="1"/>
</dbReference>
<dbReference type="PANTHER" id="PTHR23502">
    <property type="entry name" value="MAJOR FACILITATOR SUPERFAMILY"/>
    <property type="match status" value="1"/>
</dbReference>
<comment type="caution">
    <text evidence="9">The sequence shown here is derived from an EMBL/GenBank/DDBJ whole genome shotgun (WGS) entry which is preliminary data.</text>
</comment>
<sequence>MDSREEEDADNVLALPSMSRAIGRVLGEKTFASQSHDLCKHGGRVSATSESCSGCRSNKADRYLTNGEESVVAQDKPRKLEEQGTNEKGPPHQNPQGHGINSEALPPQVDSPTECGPEDLEALHRASSEPAYSVFTSRQRQFIVFMVACAGFFSPLSANIYFPALNSLSADLKVSNKLINLSLTSYMIFQGLAPTIFGDLADMTGRRPTYILGFVIYIGANVGLALQNNYAALLILRCLQSAGSSGTVALGNGVVADIASSGERGRFMGIAQFGPMAAPAIAPVIGGIITQFLGWRWLFWFLTMLAVVYLIPLAILFPETGRNVVGNGSIPPPAWNMSMLNYLKTRRNEYRDSSSRTASCQERKAAQAELASKRKLRWPNPLKTVDIILEKDVGMLLLYNSLVYTAFYDVTASLPSQFQEIYGFNELQIGLSFIPFGVGCSIASVLFGRLMDINYRRVAKQAGFKIDIRRGDDMRHFPLEKARIQVFIVPLYIGIAVILCWGWVLERNAPLAAPLVLSFFIGLCLTGSFNVMSTMLVDLYPLSPATATAANNLVRCLMGAAGTAVIIQMIQGMGRGWCFTFIAAVTFFTSPLLWVELKWGPKWREERRVRIENEMPELEMGVREQEETKKH</sequence>
<feature type="transmembrane region" description="Helical" evidence="7">
    <location>
        <begin position="427"/>
        <end position="447"/>
    </location>
</feature>
<evidence type="ECO:0000313" key="9">
    <source>
        <dbReference type="EMBL" id="KAL2036526.1"/>
    </source>
</evidence>
<feature type="compositionally biased region" description="Polar residues" evidence="6">
    <location>
        <begin position="46"/>
        <end position="56"/>
    </location>
</feature>
<proteinExistence type="predicted"/>
<dbReference type="Pfam" id="PF07690">
    <property type="entry name" value="MFS_1"/>
    <property type="match status" value="1"/>
</dbReference>
<evidence type="ECO:0000256" key="4">
    <source>
        <dbReference type="ARBA" id="ARBA00022989"/>
    </source>
</evidence>
<dbReference type="PROSITE" id="PS50850">
    <property type="entry name" value="MFS"/>
    <property type="match status" value="1"/>
</dbReference>
<dbReference type="InterPro" id="IPR020846">
    <property type="entry name" value="MFS_dom"/>
</dbReference>
<dbReference type="CDD" id="cd17323">
    <property type="entry name" value="MFS_Tpo1_MDR_like"/>
    <property type="match status" value="1"/>
</dbReference>
<feature type="region of interest" description="Disordered" evidence="6">
    <location>
        <begin position="36"/>
        <end position="118"/>
    </location>
</feature>
<feature type="transmembrane region" description="Helical" evidence="7">
    <location>
        <begin position="297"/>
        <end position="317"/>
    </location>
</feature>
<feature type="transmembrane region" description="Helical" evidence="7">
    <location>
        <begin position="576"/>
        <end position="595"/>
    </location>
</feature>
<dbReference type="InterPro" id="IPR036259">
    <property type="entry name" value="MFS_trans_sf"/>
</dbReference>
<gene>
    <name evidence="9" type="ORF">N7G274_010756</name>
</gene>
<dbReference type="PANTHER" id="PTHR23502:SF51">
    <property type="entry name" value="QUINIDINE RESISTANCE PROTEIN 1-RELATED"/>
    <property type="match status" value="1"/>
</dbReference>
<evidence type="ECO:0000256" key="2">
    <source>
        <dbReference type="ARBA" id="ARBA00022448"/>
    </source>
</evidence>
<reference evidence="9 10" key="1">
    <citation type="submission" date="2024-09" db="EMBL/GenBank/DDBJ databases">
        <title>Rethinking Asexuality: The Enigmatic Case of Functional Sexual Genes in Lepraria (Stereocaulaceae).</title>
        <authorList>
            <person name="Doellman M."/>
            <person name="Sun Y."/>
            <person name="Barcenas-Pena A."/>
            <person name="Lumbsch H.T."/>
            <person name="Grewe F."/>
        </authorList>
    </citation>
    <scope>NUCLEOTIDE SEQUENCE [LARGE SCALE GENOMIC DNA]</scope>
    <source>
        <strain evidence="9 10">Mercado 3170</strain>
    </source>
</reference>
<dbReference type="Gene3D" id="1.20.1250.20">
    <property type="entry name" value="MFS general substrate transporter like domains"/>
    <property type="match status" value="1"/>
</dbReference>